<evidence type="ECO:0000313" key="1">
    <source>
        <dbReference type="EMBL" id="PHG98883.1"/>
    </source>
</evidence>
<evidence type="ECO:0000313" key="2">
    <source>
        <dbReference type="EMBL" id="PHH02042.1"/>
    </source>
</evidence>
<proteinExistence type="predicted"/>
<reference evidence="1 3" key="1">
    <citation type="submission" date="2017-09" db="EMBL/GenBank/DDBJ databases">
        <title>FDA dAtabase for Regulatory Grade micrObial Sequences (FDA-ARGOS): Supporting development and validation of Infectious Disease Dx tests.</title>
        <authorList>
            <person name="Kerrigan L."/>
            <person name="Long C."/>
            <person name="Tallon L.J."/>
            <person name="Sadzewicz L."/>
            <person name="Ott S."/>
            <person name="Zhao X."/>
            <person name="Nagaraj S."/>
            <person name="Vavikolanu K."/>
            <person name="Aluvathingal J."/>
            <person name="Nadendla S."/>
            <person name="Sichtig H."/>
        </authorList>
    </citation>
    <scope>NUCLEOTIDE SEQUENCE [LARGE SCALE GENOMIC DNA]</scope>
    <source>
        <strain evidence="1 3">FDAARGOS_423</strain>
    </source>
</reference>
<dbReference type="EMBL" id="PDLH01000005">
    <property type="protein sequence ID" value="PHH02042.1"/>
    <property type="molecule type" value="Genomic_DNA"/>
</dbReference>
<sequence length="95" mass="11567">MKMYKLNLSEMTIDDIDKREIVCLVDTRRPDLFESKVNTMLDKANTLEEIKENNLNWNFIKRILEVRRFDSNKELEYIEKEYKKILVLQQILNKL</sequence>
<evidence type="ECO:0000313" key="3">
    <source>
        <dbReference type="Proteomes" id="UP000223854"/>
    </source>
</evidence>
<keyword evidence="3" id="KW-1185">Reference proteome</keyword>
<protein>
    <submittedName>
        <fullName evidence="1">Uncharacterized protein</fullName>
    </submittedName>
</protein>
<gene>
    <name evidence="2" type="ORF">CRX47_00320</name>
    <name evidence="1" type="ORF">CRX47_03130</name>
</gene>
<accession>A0ABX4K1V9</accession>
<name>A0ABX4K1V9_CLOSG</name>
<dbReference type="EMBL" id="PDLH01000007">
    <property type="protein sequence ID" value="PHG98883.1"/>
    <property type="molecule type" value="Genomic_DNA"/>
</dbReference>
<organism evidence="1 3">
    <name type="scientific">Clostridium sporogenes</name>
    <dbReference type="NCBI Taxonomy" id="1509"/>
    <lineage>
        <taxon>Bacteria</taxon>
        <taxon>Bacillati</taxon>
        <taxon>Bacillota</taxon>
        <taxon>Clostridia</taxon>
        <taxon>Eubacteriales</taxon>
        <taxon>Clostridiaceae</taxon>
        <taxon>Clostridium</taxon>
    </lineage>
</organism>
<dbReference type="Proteomes" id="UP000223854">
    <property type="component" value="Unassembled WGS sequence"/>
</dbReference>
<comment type="caution">
    <text evidence="1">The sequence shown here is derived from an EMBL/GenBank/DDBJ whole genome shotgun (WGS) entry which is preliminary data.</text>
</comment>